<dbReference type="SMART" id="SM00882">
    <property type="entry name" value="CoA_trans"/>
    <property type="match status" value="1"/>
</dbReference>
<gene>
    <name evidence="1" type="ORF">D1868_04670</name>
</gene>
<protein>
    <submittedName>
        <fullName evidence="1">CoA-transferase subunit beta</fullName>
    </submittedName>
</protein>
<dbReference type="InterPro" id="IPR004165">
    <property type="entry name" value="CoA_trans_fam_I"/>
</dbReference>
<dbReference type="EMBL" id="CP045483">
    <property type="protein sequence ID" value="QGR19344.1"/>
    <property type="molecule type" value="Genomic_DNA"/>
</dbReference>
<organism evidence="1 2">
    <name type="scientific">Stygiolobus azoricus</name>
    <dbReference type="NCBI Taxonomy" id="41675"/>
    <lineage>
        <taxon>Archaea</taxon>
        <taxon>Thermoproteota</taxon>
        <taxon>Thermoprotei</taxon>
        <taxon>Sulfolobales</taxon>
        <taxon>Sulfolobaceae</taxon>
        <taxon>Stygiolobus</taxon>
    </lineage>
</organism>
<reference evidence="1 2" key="1">
    <citation type="submission" date="2019-10" db="EMBL/GenBank/DDBJ databases">
        <title>Genome Sequences from Six Type Strain Members of the Archaeal Family Sulfolobaceae: Acidianus ambivalens, Acidianus infernus, Metallosphaera prunae, Stygiolobus azoricus, Sulfolobus metallicus, and Sulfurisphaera ohwakuensis.</title>
        <authorList>
            <person name="Counts J.A."/>
            <person name="Kelly R.M."/>
        </authorList>
    </citation>
    <scope>NUCLEOTIDE SEQUENCE [LARGE SCALE GENOMIC DNA]</scope>
    <source>
        <strain evidence="1 2">FC6</strain>
    </source>
</reference>
<dbReference type="InterPro" id="IPR037171">
    <property type="entry name" value="NagB/RpiA_transferase-like"/>
</dbReference>
<dbReference type="Pfam" id="PF01144">
    <property type="entry name" value="CoA_trans"/>
    <property type="match status" value="1"/>
</dbReference>
<dbReference type="AlphaFoldDB" id="A0A650CNC1"/>
<accession>A0A650CNC1</accession>
<dbReference type="KEGG" id="sazo:D1868_04670"/>
<evidence type="ECO:0000313" key="1">
    <source>
        <dbReference type="EMBL" id="QGR19344.1"/>
    </source>
</evidence>
<dbReference type="OrthoDB" id="9252at2157"/>
<dbReference type="PANTHER" id="PTHR43293:SF3">
    <property type="entry name" value="CHOLESTEROL RING-CLEAVING HYDROLASE IPDB SUBUNIT"/>
    <property type="match status" value="1"/>
</dbReference>
<evidence type="ECO:0000313" key="2">
    <source>
        <dbReference type="Proteomes" id="UP000423396"/>
    </source>
</evidence>
<dbReference type="Gene3D" id="3.40.1080.10">
    <property type="entry name" value="Glutaconate Coenzyme A-transferase"/>
    <property type="match status" value="1"/>
</dbReference>
<proteinExistence type="predicted"/>
<dbReference type="SUPFAM" id="SSF100950">
    <property type="entry name" value="NagB/RpiA/CoA transferase-like"/>
    <property type="match status" value="1"/>
</dbReference>
<keyword evidence="1" id="KW-0808">Transferase</keyword>
<name>A0A650CNC1_9CREN</name>
<keyword evidence="2" id="KW-1185">Reference proteome</keyword>
<dbReference type="PANTHER" id="PTHR43293">
    <property type="entry name" value="ACETATE COA-TRANSFERASE YDIF"/>
    <property type="match status" value="1"/>
</dbReference>
<sequence length="241" mass="26875">MMSQIEYAIKAIAEQLEDNELVYIGLNSIPALIASFMARDLYGKKIRIIGVAEADNPKSVEVSPSTGNPFMVSNTPVFITADAFDLAQKGRLDVMFLGPVQIDKETNVNLSVIGDYHNPKVRLTGGAATAFILPLARKAILWNLKHSKRSLVEKVDFVTGTAKYSNNMVIVVTNLGVLKYDREKKTWFITAIYENTSLEEILNNTAFEVAASHTLRIITLRDDEREYIKSMDPYNLRSALA</sequence>
<dbReference type="Proteomes" id="UP000423396">
    <property type="component" value="Chromosome"/>
</dbReference>
<dbReference type="GO" id="GO:0008410">
    <property type="term" value="F:CoA-transferase activity"/>
    <property type="evidence" value="ECO:0007669"/>
    <property type="project" value="InterPro"/>
</dbReference>